<accession>A0A444JPM6</accession>
<dbReference type="OrthoDB" id="465874at2"/>
<keyword evidence="7" id="KW-0645">Protease</keyword>
<evidence type="ECO:0000256" key="1">
    <source>
        <dbReference type="ARBA" id="ARBA00004141"/>
    </source>
</evidence>
<organism evidence="7 8">
    <name type="scientific">Photobacterium chitinilyticum</name>
    <dbReference type="NCBI Taxonomy" id="2485123"/>
    <lineage>
        <taxon>Bacteria</taxon>
        <taxon>Pseudomonadati</taxon>
        <taxon>Pseudomonadota</taxon>
        <taxon>Gammaproteobacteria</taxon>
        <taxon>Vibrionales</taxon>
        <taxon>Vibrionaceae</taxon>
        <taxon>Photobacterium</taxon>
    </lineage>
</organism>
<evidence type="ECO:0000256" key="2">
    <source>
        <dbReference type="ARBA" id="ARBA00022692"/>
    </source>
</evidence>
<reference evidence="7 8" key="1">
    <citation type="submission" date="2018-11" db="EMBL/GenBank/DDBJ databases">
        <title>Photobacterium sp. BEI247 sp. nov., a marine bacterium isolated from Yongle Blue Hole in the South China Sea.</title>
        <authorList>
            <person name="Wang X."/>
        </authorList>
    </citation>
    <scope>NUCLEOTIDE SEQUENCE [LARGE SCALE GENOMIC DNA]</scope>
    <source>
        <strain evidence="8">BEI247</strain>
    </source>
</reference>
<feature type="domain" description="Peptidase S54 rhomboid" evidence="6">
    <location>
        <begin position="46"/>
        <end position="180"/>
    </location>
</feature>
<dbReference type="GO" id="GO:0006508">
    <property type="term" value="P:proteolysis"/>
    <property type="evidence" value="ECO:0007669"/>
    <property type="project" value="UniProtKB-KW"/>
</dbReference>
<evidence type="ECO:0000256" key="4">
    <source>
        <dbReference type="ARBA" id="ARBA00023136"/>
    </source>
</evidence>
<dbReference type="InterPro" id="IPR035952">
    <property type="entry name" value="Rhomboid-like_sf"/>
</dbReference>
<feature type="transmembrane region" description="Helical" evidence="5">
    <location>
        <begin position="109"/>
        <end position="128"/>
    </location>
</feature>
<evidence type="ECO:0000313" key="7">
    <source>
        <dbReference type="EMBL" id="RWX55051.1"/>
    </source>
</evidence>
<name>A0A444JPM6_9GAMM</name>
<dbReference type="SUPFAM" id="SSF144091">
    <property type="entry name" value="Rhomboid-like"/>
    <property type="match status" value="1"/>
</dbReference>
<comment type="subcellular location">
    <subcellularLocation>
        <location evidence="1">Membrane</location>
        <topology evidence="1">Multi-pass membrane protein</topology>
    </subcellularLocation>
</comment>
<keyword evidence="7" id="KW-0378">Hydrolase</keyword>
<dbReference type="PANTHER" id="PTHR43066">
    <property type="entry name" value="RHOMBOID-RELATED PROTEIN"/>
    <property type="match status" value="1"/>
</dbReference>
<comment type="caution">
    <text evidence="7">The sequence shown here is derived from an EMBL/GenBank/DDBJ whole genome shotgun (WGS) entry which is preliminary data.</text>
</comment>
<dbReference type="AlphaFoldDB" id="A0A444JPM6"/>
<dbReference type="InterPro" id="IPR022764">
    <property type="entry name" value="Peptidase_S54_rhomboid_dom"/>
</dbReference>
<evidence type="ECO:0000259" key="6">
    <source>
        <dbReference type="Pfam" id="PF01694"/>
    </source>
</evidence>
<feature type="transmembrane region" description="Helical" evidence="5">
    <location>
        <begin position="84"/>
        <end position="103"/>
    </location>
</feature>
<dbReference type="RefSeq" id="WP_128784675.1">
    <property type="nucleotide sequence ID" value="NZ_JAKJSG010000102.1"/>
</dbReference>
<dbReference type="Pfam" id="PF01694">
    <property type="entry name" value="Rhomboid"/>
    <property type="match status" value="1"/>
</dbReference>
<dbReference type="Proteomes" id="UP000287563">
    <property type="component" value="Unassembled WGS sequence"/>
</dbReference>
<dbReference type="GO" id="GO:0004252">
    <property type="term" value="F:serine-type endopeptidase activity"/>
    <property type="evidence" value="ECO:0007669"/>
    <property type="project" value="InterPro"/>
</dbReference>
<dbReference type="EMBL" id="RJLM01000005">
    <property type="protein sequence ID" value="RWX55051.1"/>
    <property type="molecule type" value="Genomic_DNA"/>
</dbReference>
<keyword evidence="3 5" id="KW-1133">Transmembrane helix</keyword>
<feature type="transmembrane region" description="Helical" evidence="5">
    <location>
        <begin position="159"/>
        <end position="178"/>
    </location>
</feature>
<evidence type="ECO:0000256" key="3">
    <source>
        <dbReference type="ARBA" id="ARBA00022989"/>
    </source>
</evidence>
<feature type="transmembrane region" description="Helical" evidence="5">
    <location>
        <begin position="135"/>
        <end position="153"/>
    </location>
</feature>
<keyword evidence="2 5" id="KW-0812">Transmembrane</keyword>
<feature type="transmembrane region" description="Helical" evidence="5">
    <location>
        <begin position="12"/>
        <end position="29"/>
    </location>
</feature>
<keyword evidence="4 5" id="KW-0472">Membrane</keyword>
<gene>
    <name evidence="7" type="ORF">EDI28_15075</name>
</gene>
<evidence type="ECO:0000313" key="8">
    <source>
        <dbReference type="Proteomes" id="UP000287563"/>
    </source>
</evidence>
<dbReference type="Gene3D" id="1.20.1540.10">
    <property type="entry name" value="Rhomboid-like"/>
    <property type="match status" value="1"/>
</dbReference>
<sequence length="189" mass="21319">MRQSDKDALKVIGFICLFTLVIHIANVFFRGQLNDYGLLPRHFSHFTGIVAYPFLHGSWAHLLSNLVSFSVLGYLVSSSGLSRFIAVFMISWVGSGIGVWVFGRMHYHVGLSGIIYGLWAYLLVYAIMYRSLKSIAIAVIVMFLYGSMVWGFIPAHSWVSYESHFFGALAGVLAGYFFSRRDKQREPVT</sequence>
<proteinExistence type="predicted"/>
<dbReference type="GO" id="GO:0016020">
    <property type="term" value="C:membrane"/>
    <property type="evidence" value="ECO:0007669"/>
    <property type="project" value="UniProtKB-SubCell"/>
</dbReference>
<keyword evidence="8" id="KW-1185">Reference proteome</keyword>
<feature type="transmembrane region" description="Helical" evidence="5">
    <location>
        <begin position="49"/>
        <end position="72"/>
    </location>
</feature>
<protein>
    <submittedName>
        <fullName evidence="7">Rhomboid family intramembrane serine protease</fullName>
    </submittedName>
</protein>
<evidence type="ECO:0000256" key="5">
    <source>
        <dbReference type="SAM" id="Phobius"/>
    </source>
</evidence>